<dbReference type="PANTHER" id="PTHR34145">
    <property type="entry name" value="OS02G0105600 PROTEIN"/>
    <property type="match status" value="1"/>
</dbReference>
<evidence type="ECO:0008006" key="5">
    <source>
        <dbReference type="Google" id="ProtNLM"/>
    </source>
</evidence>
<dbReference type="Proteomes" id="UP000823775">
    <property type="component" value="Unassembled WGS sequence"/>
</dbReference>
<dbReference type="SUPFAM" id="SSF81383">
    <property type="entry name" value="F-box domain"/>
    <property type="match status" value="1"/>
</dbReference>
<dbReference type="InterPro" id="IPR036047">
    <property type="entry name" value="F-box-like_dom_sf"/>
</dbReference>
<dbReference type="InterPro" id="IPR053772">
    <property type="entry name" value="At1g61320/At1g61330-like"/>
</dbReference>
<dbReference type="InterPro" id="IPR053781">
    <property type="entry name" value="F-box_AtFBL13-like"/>
</dbReference>
<feature type="domain" description="F-box" evidence="1">
    <location>
        <begin position="7"/>
        <end position="46"/>
    </location>
</feature>
<dbReference type="Pfam" id="PF24758">
    <property type="entry name" value="LRR_At5g56370"/>
    <property type="match status" value="1"/>
</dbReference>
<protein>
    <recommendedName>
        <fullName evidence="5">F-box domain-containing protein</fullName>
    </recommendedName>
</protein>
<dbReference type="SUPFAM" id="SSF52047">
    <property type="entry name" value="RNI-like"/>
    <property type="match status" value="1"/>
</dbReference>
<dbReference type="CDD" id="cd22160">
    <property type="entry name" value="F-box_AtFBL13-like"/>
    <property type="match status" value="1"/>
</dbReference>
<feature type="domain" description="F-box/LRR-repeat protein 15/At3g58940/PEG3-like LRR" evidence="2">
    <location>
        <begin position="88"/>
        <end position="241"/>
    </location>
</feature>
<sequence>MERIDVISKLPVPILDHILSFLAIKDAARTSVLSKAWNNAWTSLSCLDFGYGFYHVIRGVVDQILEKRLNQKISIKRFKVNVPNYVNLDSWIKILVACNIKELYLEVDTTYAYKKLPEAIFAVKALNVLCLCGFWIELPSDGIKFSSLRELHLVESVFDELLIQALCISCSDLEVLSLRGFYGPISLQVARTLPKLRTVDLVACPLKFQMVDIAAPNMKDLYVSSSSGFLNVIKIISCKTLQHLNLHGVAVTDQWLENLLPHLPNLEIFYLSSCSLLKTMKISSNRLKYLKVVSCGNLTEVDLDTPNLLGFSSDVRYGKDIVDPLPTFHLKASRVLEASLNLIPETLDTNWYSKLTRSLSNFIHSKTIKLCCDDHKVLVIPKELRESLLPPLYDTNILQVKLHDRSNYSVVDIIDSMLWISPQLDTLSFGHTVDLKTLKFTYRDAADDEDEKPCCASLPWKCWRHELKKVTLQDFTIMELLELRNYFLTNTDKLETIEDPPGWFLRTSLQYLHT</sequence>
<evidence type="ECO:0000313" key="4">
    <source>
        <dbReference type="Proteomes" id="UP000823775"/>
    </source>
</evidence>
<proteinExistence type="predicted"/>
<evidence type="ECO:0000259" key="2">
    <source>
        <dbReference type="Pfam" id="PF24758"/>
    </source>
</evidence>
<dbReference type="InterPro" id="IPR001810">
    <property type="entry name" value="F-box_dom"/>
</dbReference>
<dbReference type="EMBL" id="JACEIK010000052">
    <property type="protein sequence ID" value="MCD7448103.1"/>
    <property type="molecule type" value="Genomic_DNA"/>
</dbReference>
<accession>A0ABS8RN46</accession>
<dbReference type="PANTHER" id="PTHR34145:SF51">
    <property type="entry name" value="FBD DOMAIN-CONTAINING PROTEIN"/>
    <property type="match status" value="1"/>
</dbReference>
<comment type="caution">
    <text evidence="3">The sequence shown here is derived from an EMBL/GenBank/DDBJ whole genome shotgun (WGS) entry which is preliminary data.</text>
</comment>
<reference evidence="3 4" key="1">
    <citation type="journal article" date="2021" name="BMC Genomics">
        <title>Datura genome reveals duplications of psychoactive alkaloid biosynthetic genes and high mutation rate following tissue culture.</title>
        <authorList>
            <person name="Rajewski A."/>
            <person name="Carter-House D."/>
            <person name="Stajich J."/>
            <person name="Litt A."/>
        </authorList>
    </citation>
    <scope>NUCLEOTIDE SEQUENCE [LARGE SCALE GENOMIC DNA]</scope>
    <source>
        <strain evidence="3">AR-01</strain>
    </source>
</reference>
<dbReference type="Gene3D" id="1.20.1280.50">
    <property type="match status" value="1"/>
</dbReference>
<dbReference type="Pfam" id="PF00646">
    <property type="entry name" value="F-box"/>
    <property type="match status" value="1"/>
</dbReference>
<name>A0ABS8RN46_DATST</name>
<dbReference type="Gene3D" id="3.80.10.10">
    <property type="entry name" value="Ribonuclease Inhibitor"/>
    <property type="match status" value="2"/>
</dbReference>
<evidence type="ECO:0000259" key="1">
    <source>
        <dbReference type="Pfam" id="PF00646"/>
    </source>
</evidence>
<dbReference type="InterPro" id="IPR055411">
    <property type="entry name" value="LRR_FXL15/At3g58940/PEG3-like"/>
</dbReference>
<gene>
    <name evidence="3" type="ORF">HAX54_038197</name>
</gene>
<evidence type="ECO:0000313" key="3">
    <source>
        <dbReference type="EMBL" id="MCD7448103.1"/>
    </source>
</evidence>
<organism evidence="3 4">
    <name type="scientific">Datura stramonium</name>
    <name type="common">Jimsonweed</name>
    <name type="synonym">Common thornapple</name>
    <dbReference type="NCBI Taxonomy" id="4076"/>
    <lineage>
        <taxon>Eukaryota</taxon>
        <taxon>Viridiplantae</taxon>
        <taxon>Streptophyta</taxon>
        <taxon>Embryophyta</taxon>
        <taxon>Tracheophyta</taxon>
        <taxon>Spermatophyta</taxon>
        <taxon>Magnoliopsida</taxon>
        <taxon>eudicotyledons</taxon>
        <taxon>Gunneridae</taxon>
        <taxon>Pentapetalae</taxon>
        <taxon>asterids</taxon>
        <taxon>lamiids</taxon>
        <taxon>Solanales</taxon>
        <taxon>Solanaceae</taxon>
        <taxon>Solanoideae</taxon>
        <taxon>Datureae</taxon>
        <taxon>Datura</taxon>
    </lineage>
</organism>
<keyword evidence="4" id="KW-1185">Reference proteome</keyword>
<dbReference type="InterPro" id="IPR032675">
    <property type="entry name" value="LRR_dom_sf"/>
</dbReference>